<feature type="region of interest" description="Disordered" evidence="1">
    <location>
        <begin position="57"/>
        <end position="190"/>
    </location>
</feature>
<name>G8C2L2_9MOLU</name>
<accession>G8C2L2</accession>
<feature type="compositionally biased region" description="Basic and acidic residues" evidence="1">
    <location>
        <begin position="241"/>
        <end position="250"/>
    </location>
</feature>
<feature type="region of interest" description="Disordered" evidence="1">
    <location>
        <begin position="321"/>
        <end position="360"/>
    </location>
</feature>
<feature type="compositionally biased region" description="Basic and acidic residues" evidence="1">
    <location>
        <begin position="90"/>
        <end position="100"/>
    </location>
</feature>
<sequence>MVKKLTVQLEKRKKGKISTKVVTVKTIKKPKQKKSIVTKVRERELTELEKARMMESINISESYSSKLKAPKLSKAELQKDRKKPTHTIRHKELSEIEKASMMEGLNFEDGGGSKMKDDHLKSKTSKKEKSSPSPRVRKSRVSEGEKADMIGSINFSESYSKKLKAPKLTRKEAKVEKKRKSPHIVSHKDISDVEKAQMIEELSFEEKVKLPQFKHKTSRKSRQKSKQASAARTKAAQFRGKSIEVSESPKKVKGRIRLIEEINLSEEGATLALRKDKKAVKAKDLSHKKGKKVTKEGKKTAAQPIKRAKSEEAYLHKLEEQKRAASAKKASKTAPKKKQKIREVDLSTQSQTKTISKRKQTKYNNLETRTHNLVGELDDQKEFKGGYLKQVDEQLKVLQQKAIKIELKVNQFFLRKQEVKLKRSSTPAPEKLTKSVVEDVIFEQLLPTEGEASEVRKQELQKLNFYSTAARPSRFRNMFDAWLKKNARGERSEIYLPPEIVDFSESAAKVKSTGIYLPNKLLSRAEHAPEVIENRFFDPKEGKIRNLFAKNHFQSFRKNELKKQKETAADWEQHKKWVTYTEIPFFMKKMKGESLSLKVIPTPLVKFAIKNKKIIQKFYDRSRYRQFPWTQVELKPFRTKFQQVSPISPTFIDQESSVLYEKPEIPPYWKTIREKAPASPSSLYKEFLENFGEYDLLNYSKDSWKMVQTLKDRYFENHLSDEELLLQANQEIAPELNRMMKLLNEQPFLVFPLGASSALYSILPELDGISETLSRHNITPEKTKRVSAKDVHIRSPKGIPINILSNTENALSFSSDECVDIESREFMKLKKFRDFEVEEYSRTFYSSFSESMLLNCSRIAQIRELQKFKKWLPTWSFFNDLFLLDNEGLNLEGNLPSFERMVLREDYQRSRFSHSWMYWDREVKKTAPLDASIRQVYNKHLVALQQGWLKLKLS</sequence>
<feature type="region of interest" description="Disordered" evidence="1">
    <location>
        <begin position="210"/>
        <end position="250"/>
    </location>
</feature>
<evidence type="ECO:0000313" key="2">
    <source>
        <dbReference type="EMBL" id="CCE66560.1"/>
    </source>
</evidence>
<organism evidence="2">
    <name type="scientific">Candidatus Mycoplasma haematominutum 'Birmingham 1'</name>
    <dbReference type="NCBI Taxonomy" id="1116213"/>
    <lineage>
        <taxon>Bacteria</taxon>
        <taxon>Bacillati</taxon>
        <taxon>Mycoplasmatota</taxon>
        <taxon>Mollicutes</taxon>
        <taxon>Mycoplasmataceae</taxon>
        <taxon>Mycoplasma</taxon>
    </lineage>
</organism>
<gene>
    <name evidence="2" type="ORF">MHM_00420</name>
</gene>
<dbReference type="RefSeq" id="WP_015511425.1">
    <property type="nucleotide sequence ID" value="NC_021007.1"/>
</dbReference>
<feature type="compositionally biased region" description="Low complexity" evidence="1">
    <location>
        <begin position="62"/>
        <end position="72"/>
    </location>
</feature>
<feature type="compositionally biased region" description="Basic and acidic residues" evidence="1">
    <location>
        <begin position="282"/>
        <end position="299"/>
    </location>
</feature>
<dbReference type="AlphaFoldDB" id="G8C2L2"/>
<reference evidence="2" key="2">
    <citation type="submission" date="2011-11" db="EMBL/GenBank/DDBJ databases">
        <authorList>
            <person name="Barker E."/>
        </authorList>
    </citation>
    <scope>NUCLEOTIDE SEQUENCE</scope>
    <source>
        <strain evidence="2">Birmingham 1</strain>
    </source>
</reference>
<feature type="compositionally biased region" description="Basic residues" evidence="1">
    <location>
        <begin position="80"/>
        <end position="89"/>
    </location>
</feature>
<evidence type="ECO:0000256" key="1">
    <source>
        <dbReference type="SAM" id="MobiDB-lite"/>
    </source>
</evidence>
<feature type="compositionally biased region" description="Basic and acidic residues" evidence="1">
    <location>
        <begin position="114"/>
        <end position="130"/>
    </location>
</feature>
<feature type="compositionally biased region" description="Basic residues" evidence="1">
    <location>
        <begin position="325"/>
        <end position="340"/>
    </location>
</feature>
<feature type="region of interest" description="Disordered" evidence="1">
    <location>
        <begin position="282"/>
        <end position="307"/>
    </location>
</feature>
<feature type="compositionally biased region" description="Basic residues" evidence="1">
    <location>
        <begin position="212"/>
        <end position="225"/>
    </location>
</feature>
<dbReference type="EMBL" id="HE613254">
    <property type="protein sequence ID" value="CCE66560.1"/>
    <property type="molecule type" value="Genomic_DNA"/>
</dbReference>
<proteinExistence type="predicted"/>
<dbReference type="PATRIC" id="fig|1116213.3.peg.41"/>
<reference evidence="2" key="1">
    <citation type="submission" date="2011-11" db="EMBL/GenBank/DDBJ databases">
        <title>Complete genome sequence of Candidatus Mycoplasma haemominutum.</title>
        <authorList>
            <person name="Barker E.N."/>
            <person name="Darby A.C."/>
            <person name="Helps C.R."/>
            <person name="Peters I.R."/>
            <person name="Hughes M.A."/>
            <person name="Radford A.D."/>
            <person name="Novacco M."/>
            <person name="Boretti F."/>
            <person name="Hofmann-Lehmann R."/>
            <person name="Tasker S."/>
        </authorList>
    </citation>
    <scope>NUCLEOTIDE SEQUENCE</scope>
    <source>
        <strain evidence="2">Birmingham 1</strain>
    </source>
</reference>
<dbReference type="HOGENOM" id="CLU_308980_0_0_14"/>
<dbReference type="KEGG" id="mhb:MHM_00420"/>
<protein>
    <submittedName>
        <fullName evidence="2">Uncharacterized protein</fullName>
    </submittedName>
</protein>
<dbReference type="OrthoDB" id="400524at2"/>